<dbReference type="CDD" id="cd00475">
    <property type="entry name" value="Cis_IPPS"/>
    <property type="match status" value="1"/>
</dbReference>
<proteinExistence type="predicted"/>
<dbReference type="SUPFAM" id="SSF64005">
    <property type="entry name" value="Undecaprenyl diphosphate synthase"/>
    <property type="match status" value="1"/>
</dbReference>
<comment type="caution">
    <text evidence="3">The sequence shown here is derived from an EMBL/GenBank/DDBJ whole genome shotgun (WGS) entry which is preliminary data.</text>
</comment>
<dbReference type="PROSITE" id="PS01066">
    <property type="entry name" value="UPP_SYNTHASE"/>
    <property type="match status" value="1"/>
</dbReference>
<dbReference type="NCBIfam" id="TIGR00055">
    <property type="entry name" value="uppS"/>
    <property type="match status" value="1"/>
</dbReference>
<dbReference type="PANTHER" id="PTHR10291:SF0">
    <property type="entry name" value="DEHYDRODOLICHYL DIPHOSPHATE SYNTHASE 2"/>
    <property type="match status" value="1"/>
</dbReference>
<dbReference type="InterPro" id="IPR001441">
    <property type="entry name" value="UPP_synth-like"/>
</dbReference>
<accession>X1W1D0</accession>
<evidence type="ECO:0000256" key="1">
    <source>
        <dbReference type="ARBA" id="ARBA00001946"/>
    </source>
</evidence>
<feature type="non-terminal residue" evidence="3">
    <location>
        <position position="1"/>
    </location>
</feature>
<organism evidence="3">
    <name type="scientific">marine sediment metagenome</name>
    <dbReference type="NCBI Taxonomy" id="412755"/>
    <lineage>
        <taxon>unclassified sequences</taxon>
        <taxon>metagenomes</taxon>
        <taxon>ecological metagenomes</taxon>
    </lineage>
</organism>
<dbReference type="Pfam" id="PF01255">
    <property type="entry name" value="Prenyltransf"/>
    <property type="match status" value="1"/>
</dbReference>
<dbReference type="AlphaFoldDB" id="X1W1D0"/>
<gene>
    <name evidence="3" type="ORF">S12H4_61632</name>
</gene>
<evidence type="ECO:0000256" key="2">
    <source>
        <dbReference type="ARBA" id="ARBA00022679"/>
    </source>
</evidence>
<evidence type="ECO:0000313" key="3">
    <source>
        <dbReference type="EMBL" id="GAJ21740.1"/>
    </source>
</evidence>
<dbReference type="InterPro" id="IPR018520">
    <property type="entry name" value="UPP_synth-like_CS"/>
</dbReference>
<dbReference type="Gene3D" id="3.40.1180.10">
    <property type="entry name" value="Decaprenyl diphosphate synthase-like"/>
    <property type="match status" value="1"/>
</dbReference>
<name>X1W1D0_9ZZZZ</name>
<reference evidence="3" key="1">
    <citation type="journal article" date="2014" name="Front. Microbiol.">
        <title>High frequency of phylogenetically diverse reductive dehalogenase-homologous genes in deep subseafloor sedimentary metagenomes.</title>
        <authorList>
            <person name="Kawai M."/>
            <person name="Futagami T."/>
            <person name="Toyoda A."/>
            <person name="Takaki Y."/>
            <person name="Nishi S."/>
            <person name="Hori S."/>
            <person name="Arai W."/>
            <person name="Tsubouchi T."/>
            <person name="Morono Y."/>
            <person name="Uchiyama I."/>
            <person name="Ito T."/>
            <person name="Fujiyama A."/>
            <person name="Inagaki F."/>
            <person name="Takami H."/>
        </authorList>
    </citation>
    <scope>NUCLEOTIDE SEQUENCE</scope>
    <source>
        <strain evidence="3">Expedition CK06-06</strain>
    </source>
</reference>
<keyword evidence="2" id="KW-0808">Transferase</keyword>
<evidence type="ECO:0008006" key="4">
    <source>
        <dbReference type="Google" id="ProtNLM"/>
    </source>
</evidence>
<protein>
    <recommendedName>
        <fullName evidence="4">Di-trans,poly-cis-decaprenylcistransferase</fullName>
    </recommendedName>
</protein>
<dbReference type="GO" id="GO:0016094">
    <property type="term" value="P:polyprenol biosynthetic process"/>
    <property type="evidence" value="ECO:0007669"/>
    <property type="project" value="TreeGrafter"/>
</dbReference>
<sequence length="109" mass="13177">EKKTANNNKLFFNIAFNYGSRQEIIEAAKKIYKATTRNDINIEKLDEKTFSDYLFMKGCPDPDFLIRTSGEYRVSNFLLWQIAYCEFYFVKTLWPDFKRKNFLKAIYYY</sequence>
<dbReference type="GO" id="GO:0045547">
    <property type="term" value="F:ditrans,polycis-polyprenyl diphosphate synthase [(2E,6E)-farnesyl diphosphate specific] activity"/>
    <property type="evidence" value="ECO:0007669"/>
    <property type="project" value="TreeGrafter"/>
</dbReference>
<dbReference type="PANTHER" id="PTHR10291">
    <property type="entry name" value="DEHYDRODOLICHYL DIPHOSPHATE SYNTHASE FAMILY MEMBER"/>
    <property type="match status" value="1"/>
</dbReference>
<feature type="non-terminal residue" evidence="3">
    <location>
        <position position="109"/>
    </location>
</feature>
<dbReference type="EMBL" id="BARW01040987">
    <property type="protein sequence ID" value="GAJ21740.1"/>
    <property type="molecule type" value="Genomic_DNA"/>
</dbReference>
<comment type="cofactor">
    <cofactor evidence="1">
        <name>Mg(2+)</name>
        <dbReference type="ChEBI" id="CHEBI:18420"/>
    </cofactor>
</comment>
<dbReference type="InterPro" id="IPR036424">
    <property type="entry name" value="UPP_synth-like_sf"/>
</dbReference>